<comment type="caution">
    <text evidence="2">The sequence shown here is derived from an EMBL/GenBank/DDBJ whole genome shotgun (WGS) entry which is preliminary data.</text>
</comment>
<gene>
    <name evidence="2" type="ORF">PSYJA_46376</name>
</gene>
<keyword evidence="1" id="KW-0472">Membrane</keyword>
<keyword evidence="1" id="KW-0812">Transmembrane</keyword>
<evidence type="ECO:0000313" key="2">
    <source>
        <dbReference type="EMBL" id="EGH36098.1"/>
    </source>
</evidence>
<feature type="transmembrane region" description="Helical" evidence="1">
    <location>
        <begin position="12"/>
        <end position="30"/>
    </location>
</feature>
<proteinExistence type="predicted"/>
<keyword evidence="1" id="KW-1133">Transmembrane helix</keyword>
<sequence length="34" mass="3564">GGLATRFVVLRFFFQGGATPAGLAGPLMLIRMPT</sequence>
<evidence type="ECO:0000313" key="3">
    <source>
        <dbReference type="Proteomes" id="UP000004471"/>
    </source>
</evidence>
<dbReference type="EMBL" id="AEAH01004434">
    <property type="protein sequence ID" value="EGH36098.1"/>
    <property type="molecule type" value="Genomic_DNA"/>
</dbReference>
<feature type="non-terminal residue" evidence="2">
    <location>
        <position position="1"/>
    </location>
</feature>
<organism evidence="2 3">
    <name type="scientific">Pseudomonas syringae pv. japonica str. M301072</name>
    <dbReference type="NCBI Taxonomy" id="629262"/>
    <lineage>
        <taxon>Bacteria</taxon>
        <taxon>Pseudomonadati</taxon>
        <taxon>Pseudomonadota</taxon>
        <taxon>Gammaproteobacteria</taxon>
        <taxon>Pseudomonadales</taxon>
        <taxon>Pseudomonadaceae</taxon>
        <taxon>Pseudomonas</taxon>
        <taxon>Pseudomonas syringae</taxon>
    </lineage>
</organism>
<dbReference type="AlphaFoldDB" id="F3G0V6"/>
<evidence type="ECO:0000256" key="1">
    <source>
        <dbReference type="SAM" id="Phobius"/>
    </source>
</evidence>
<feature type="non-terminal residue" evidence="2">
    <location>
        <position position="34"/>
    </location>
</feature>
<name>F3G0V6_PSESX</name>
<reference evidence="2 3" key="1">
    <citation type="journal article" date="2011" name="PLoS Pathog.">
        <title>Dynamic evolution of pathogenicity revealed by sequencing and comparative genomics of 19 Pseudomonas syringae isolates.</title>
        <authorList>
            <person name="Baltrus D.A."/>
            <person name="Nishimura M.T."/>
            <person name="Romanchuk A."/>
            <person name="Chang J.H."/>
            <person name="Mukhtar M.S."/>
            <person name="Cherkis K."/>
            <person name="Roach J."/>
            <person name="Grant S.R."/>
            <person name="Jones C.D."/>
            <person name="Dangl J.L."/>
        </authorList>
    </citation>
    <scope>NUCLEOTIDE SEQUENCE [LARGE SCALE GENOMIC DNA]</scope>
    <source>
        <strain evidence="3">M301072PT</strain>
    </source>
</reference>
<accession>F3G0V6</accession>
<protein>
    <submittedName>
        <fullName evidence="2">Uncharacterized protein</fullName>
    </submittedName>
</protein>
<dbReference type="HOGENOM" id="CLU_3370355_0_0_6"/>
<dbReference type="Proteomes" id="UP000004471">
    <property type="component" value="Unassembled WGS sequence"/>
</dbReference>